<evidence type="ECO:0000313" key="2">
    <source>
        <dbReference type="Proteomes" id="UP000249248"/>
    </source>
</evidence>
<organism evidence="1 2">
    <name type="scientific">Putridiphycobacter roseus</name>
    <dbReference type="NCBI Taxonomy" id="2219161"/>
    <lineage>
        <taxon>Bacteria</taxon>
        <taxon>Pseudomonadati</taxon>
        <taxon>Bacteroidota</taxon>
        <taxon>Flavobacteriia</taxon>
        <taxon>Flavobacteriales</taxon>
        <taxon>Crocinitomicaceae</taxon>
        <taxon>Putridiphycobacter</taxon>
    </lineage>
</organism>
<dbReference type="Proteomes" id="UP000249248">
    <property type="component" value="Unassembled WGS sequence"/>
</dbReference>
<reference evidence="1 2" key="1">
    <citation type="submission" date="2018-06" db="EMBL/GenBank/DDBJ databases">
        <title>The draft genome sequence of Crocinitomix sp. SM1701.</title>
        <authorList>
            <person name="Zhang X."/>
        </authorList>
    </citation>
    <scope>NUCLEOTIDE SEQUENCE [LARGE SCALE GENOMIC DNA]</scope>
    <source>
        <strain evidence="1 2">SM1701</strain>
    </source>
</reference>
<proteinExistence type="predicted"/>
<dbReference type="OrthoDB" id="9804995at2"/>
<dbReference type="EMBL" id="QKSB01000001">
    <property type="protein sequence ID" value="PZE18866.1"/>
    <property type="molecule type" value="Genomic_DNA"/>
</dbReference>
<evidence type="ECO:0000313" key="1">
    <source>
        <dbReference type="EMBL" id="PZE18866.1"/>
    </source>
</evidence>
<dbReference type="SUPFAM" id="SSF56935">
    <property type="entry name" value="Porins"/>
    <property type="match status" value="1"/>
</dbReference>
<accession>A0A2W1NLZ5</accession>
<dbReference type="InterPro" id="IPR008969">
    <property type="entry name" value="CarboxyPept-like_regulatory"/>
</dbReference>
<sequence length="818" mass="91369">MKIFLLAFFLSIISLGYSQEITQNIRGKIVDADTKMPLIGCTIKLLNTAAVFYGTTTNLTGDFTLKNIPIGKHELAFNYTGYTPTVRTVTLNSGKESILIIELEESSFVGSEIEVVGAKKGEVINEMATVSAQSFTIEETNRYAGSRGDPARMMSNYAGAQGADDSRNDIVVRGNSPLGVLYKIEGVDIPNPNHFAIAGSAGGPVAILNNKFLSNSDFFMSAFPAEYGNSMAGVFDINLRNGNNSIHEFSGQFGFLGTEFQVEGPLSANSKASYLIGGRYSTLTMMKKIGVTIGTDAVPLYGDGAFKFNFPLKKGGDISFFGIGGASEIEILISDQEEPAQDAFGDQDRDQYFGSQMYFTGISLTKPINQKTFIKSTIAYGRENQHTNHEYILRDLNPDSTWNYKAAPFTMMGYQYLINKVSAYTSVTRKINSKHLIKAGINLDAYTFNMQDSIRNDISDSTSAFKARWDYKSVNPDLLLQAFVQWRYKITPSLVLNAGLHSQYFSLSNSVSPIEPRVGLKYNLNEKSVLAGGVGMHSQTQPMYIYTYHQIDPITGDKVYHNIDMDFSRSIHTVLSYATSIKNSLKFKTEVYYQHLYNIPVETTSSSFSLVNQGSGFSRFFPNDLQNTGTGQNYGIEFTLQKFFNKSFFFLTTVSLYNSKYRGSDGVLRDTDFNGNYIVNGLVGKEFILGKKKNKKLGFGGKITFAGGKRYGYVDTVATNELKEIVFLDEGYNTQRFREYFRLDFKVNYTLNAAKVTHEFGLDLVNVFNTPNILGLTYVPNETNPSEPYQFRNQLGLLPLFYYKIEFKLNKRSRGLQE</sequence>
<protein>
    <recommendedName>
        <fullName evidence="3">TonB-dependent receptor</fullName>
    </recommendedName>
</protein>
<gene>
    <name evidence="1" type="ORF">DNU06_03280</name>
</gene>
<dbReference type="Pfam" id="PF13715">
    <property type="entry name" value="CarbopepD_reg_2"/>
    <property type="match status" value="1"/>
</dbReference>
<dbReference type="RefSeq" id="WP_111061768.1">
    <property type="nucleotide sequence ID" value="NZ_JBHUCU010000007.1"/>
</dbReference>
<dbReference type="SUPFAM" id="SSF49464">
    <property type="entry name" value="Carboxypeptidase regulatory domain-like"/>
    <property type="match status" value="1"/>
</dbReference>
<evidence type="ECO:0008006" key="3">
    <source>
        <dbReference type="Google" id="ProtNLM"/>
    </source>
</evidence>
<dbReference type="AlphaFoldDB" id="A0A2W1NLZ5"/>
<name>A0A2W1NLZ5_9FLAO</name>
<dbReference type="Gene3D" id="2.60.40.1120">
    <property type="entry name" value="Carboxypeptidase-like, regulatory domain"/>
    <property type="match status" value="1"/>
</dbReference>
<keyword evidence="2" id="KW-1185">Reference proteome</keyword>
<comment type="caution">
    <text evidence="1">The sequence shown here is derived from an EMBL/GenBank/DDBJ whole genome shotgun (WGS) entry which is preliminary data.</text>
</comment>